<dbReference type="Proteomes" id="UP000231878">
    <property type="component" value="Unassembled WGS sequence"/>
</dbReference>
<gene>
    <name evidence="2" type="ORF">CWD88_19780</name>
</gene>
<comment type="caution">
    <text evidence="2">The sequence shown here is derived from an EMBL/GenBank/DDBJ whole genome shotgun (WGS) entry which is preliminary data.</text>
</comment>
<evidence type="ECO:0000256" key="1">
    <source>
        <dbReference type="SAM" id="MobiDB-lite"/>
    </source>
</evidence>
<name>A0AAX0U907_BURPE</name>
<reference evidence="2 3" key="1">
    <citation type="submission" date="2017-11" db="EMBL/GenBank/DDBJ databases">
        <title>Molecular characterization of Burkholderia pseudomallei and closely related isolates from Vietnam.</title>
        <authorList>
            <person name="Ustinov D.V."/>
            <person name="Antonov A.S."/>
            <person name="Avdusheva E.F."/>
            <person name="Shpak I.M."/>
            <person name="Zakharova I.B."/>
            <person name="Thi L.A."/>
            <person name="Teteryatnikova N."/>
            <person name="Lopasteyskaya Y.A."/>
            <person name="Kuzyutina J.A."/>
            <person name="Ngo T.N."/>
            <person name="Victorov D.V."/>
        </authorList>
    </citation>
    <scope>NUCLEOTIDE SEQUENCE [LARGE SCALE GENOMIC DNA]</scope>
    <source>
        <strain evidence="2 3">V1512</strain>
    </source>
</reference>
<feature type="compositionally biased region" description="Basic and acidic residues" evidence="1">
    <location>
        <begin position="13"/>
        <end position="25"/>
    </location>
</feature>
<proteinExistence type="predicted"/>
<protein>
    <submittedName>
        <fullName evidence="2">Uncharacterized protein</fullName>
    </submittedName>
</protein>
<evidence type="ECO:0000313" key="2">
    <source>
        <dbReference type="EMBL" id="PJO64513.1"/>
    </source>
</evidence>
<evidence type="ECO:0000313" key="3">
    <source>
        <dbReference type="Proteomes" id="UP000231878"/>
    </source>
</evidence>
<dbReference type="EMBL" id="PHRB01000020">
    <property type="protein sequence ID" value="PJO64513.1"/>
    <property type="molecule type" value="Genomic_DNA"/>
</dbReference>
<accession>A0AAX0U907</accession>
<organism evidence="2 3">
    <name type="scientific">Burkholderia pseudomallei</name>
    <name type="common">Pseudomonas pseudomallei</name>
    <dbReference type="NCBI Taxonomy" id="28450"/>
    <lineage>
        <taxon>Bacteria</taxon>
        <taxon>Pseudomonadati</taxon>
        <taxon>Pseudomonadota</taxon>
        <taxon>Betaproteobacteria</taxon>
        <taxon>Burkholderiales</taxon>
        <taxon>Burkholderiaceae</taxon>
        <taxon>Burkholderia</taxon>
        <taxon>pseudomallei group</taxon>
    </lineage>
</organism>
<feature type="region of interest" description="Disordered" evidence="1">
    <location>
        <begin position="1"/>
        <end position="33"/>
    </location>
</feature>
<sequence length="104" mass="11519">MHVGVRSGGAHDASSREQRAANGERRTRRIARAAGRRTGRFGFGLGAAANVKQRIEADRCNTRRLPWFLGKRRTLMVDASSHEPCLNAVVTEPPLLDGRHGFRD</sequence>
<dbReference type="AlphaFoldDB" id="A0AAX0U907"/>